<accession>D6A836</accession>
<feature type="region of interest" description="Disordered" evidence="1">
    <location>
        <begin position="52"/>
        <end position="103"/>
    </location>
</feature>
<evidence type="ECO:0000256" key="1">
    <source>
        <dbReference type="SAM" id="MobiDB-lite"/>
    </source>
</evidence>
<sequence length="281" mass="28579">MAGCGTALLLPSAAMTFDDHDSRGPRSTAGGAAAVALLGAIAVGTVLYTNGDGGGERTAPPPVSPSPSPFPSPTPATSTAAKSAPSGTASLSAGAPDVLPSPLVRPAVRPEQAFPEKHVRLKDGSRYQRVGLATTTDCAGGLSAESAALVDRGEGCARLTSALFTDVERRSRTTVTVASFRRAEDASAVFARVSTDPVAHRVVPLVPQPETGLPAVPPGSEGSAGSAGLFAQLMTVRSVVFAHGQWTDGAGPEEAALARRTQGLLRYVHDHVRAYEQGGHG</sequence>
<name>D6A836_STRV1</name>
<dbReference type="eggNOG" id="ENOG5031ZM7">
    <property type="taxonomic scope" value="Bacteria"/>
</dbReference>
<proteinExistence type="predicted"/>
<evidence type="ECO:0000313" key="3">
    <source>
        <dbReference type="Proteomes" id="UP000003824"/>
    </source>
</evidence>
<gene>
    <name evidence="2" type="ORF">SSFG_05159</name>
</gene>
<organism evidence="2 3">
    <name type="scientific">Streptomyces viridosporus (strain ATCC 14672 / DSM 40746 / JCM 4963 / KCTC 9882 / NRRL B-12104 / FH 1290)</name>
    <name type="common">Streptomyces ghanaensis</name>
    <dbReference type="NCBI Taxonomy" id="566461"/>
    <lineage>
        <taxon>Bacteria</taxon>
        <taxon>Bacillati</taxon>
        <taxon>Actinomycetota</taxon>
        <taxon>Actinomycetes</taxon>
        <taxon>Kitasatosporales</taxon>
        <taxon>Streptomycetaceae</taxon>
        <taxon>Streptomyces</taxon>
    </lineage>
</organism>
<dbReference type="AlphaFoldDB" id="D6A836"/>
<evidence type="ECO:0000313" key="2">
    <source>
        <dbReference type="EMBL" id="EFE69916.2"/>
    </source>
</evidence>
<feature type="compositionally biased region" description="Pro residues" evidence="1">
    <location>
        <begin position="59"/>
        <end position="74"/>
    </location>
</feature>
<dbReference type="EMBL" id="DS999641">
    <property type="protein sequence ID" value="EFE69916.2"/>
    <property type="molecule type" value="Genomic_DNA"/>
</dbReference>
<protein>
    <submittedName>
        <fullName evidence="2">Predicted protein</fullName>
    </submittedName>
</protein>
<dbReference type="Proteomes" id="UP000003824">
    <property type="component" value="Unassembled WGS sequence"/>
</dbReference>
<reference evidence="3" key="1">
    <citation type="submission" date="2008-12" db="EMBL/GenBank/DDBJ databases">
        <title>Annotation of Streptomyces ghanaensis ATCC 14672.</title>
        <authorList>
            <consortium name="The Broad Institute Genome Sequencing Platform"/>
            <consortium name="Broad Institute Microbial Sequencing Center"/>
            <person name="Fischbach M."/>
            <person name="Ward D."/>
            <person name="Young S."/>
            <person name="Kodira C.D."/>
            <person name="Zeng Q."/>
            <person name="Koehrsen M."/>
            <person name="Godfrey P."/>
            <person name="Alvarado L."/>
            <person name="Berlin A.M."/>
            <person name="Borenstein D."/>
            <person name="Chen Z."/>
            <person name="Engels R."/>
            <person name="Freedman E."/>
            <person name="Gellesch M."/>
            <person name="Goldberg J."/>
            <person name="Griggs A."/>
            <person name="Gujja S."/>
            <person name="Heiman D.I."/>
            <person name="Hepburn T.A."/>
            <person name="Howarth C."/>
            <person name="Jen D."/>
            <person name="Larson L."/>
            <person name="Lewis B."/>
            <person name="Mehta T."/>
            <person name="Park D."/>
            <person name="Pearson M."/>
            <person name="Roberts A."/>
            <person name="Saif S."/>
            <person name="Shea T.D."/>
            <person name="Shenoy N."/>
            <person name="Sisk P."/>
            <person name="Stolte C."/>
            <person name="Sykes S.N."/>
            <person name="Walk T."/>
            <person name="White J."/>
            <person name="Yandava C."/>
            <person name="Straight P."/>
            <person name="Clardy J."/>
            <person name="Hung D."/>
            <person name="Kolter R."/>
            <person name="Mekalanos J."/>
            <person name="Walker S."/>
            <person name="Walsh C.T."/>
            <person name="Wieland B.L.C."/>
            <person name="Ilzarbe M."/>
            <person name="Galagan J."/>
            <person name="Nusbaum C."/>
            <person name="Birren B."/>
        </authorList>
    </citation>
    <scope>NUCLEOTIDE SEQUENCE [LARGE SCALE GENOMIC DNA]</scope>
    <source>
        <strain evidence="3">ATCC 14672 / DSM 40746 / JCM 4963 / KCTC 9882 / NRRL B-12104 / FH 1290</strain>
    </source>
</reference>
<feature type="compositionally biased region" description="Low complexity" evidence="1">
    <location>
        <begin position="75"/>
        <end position="90"/>
    </location>
</feature>